<evidence type="ECO:0000313" key="5">
    <source>
        <dbReference type="EMBL" id="SLM19955.1"/>
    </source>
</evidence>
<protein>
    <submittedName>
        <fullName evidence="5">Putative Methyltransferase small</fullName>
    </submittedName>
</protein>
<dbReference type="Pfam" id="PF05175">
    <property type="entry name" value="MTS"/>
    <property type="match status" value="1"/>
</dbReference>
<feature type="domain" description="Methyltransferase small" evidence="4">
    <location>
        <begin position="3"/>
        <end position="83"/>
    </location>
</feature>
<dbReference type="EMBL" id="FWDO01000008">
    <property type="protein sequence ID" value="SLM19955.1"/>
    <property type="molecule type" value="Genomic_DNA"/>
</dbReference>
<accession>A0A3P3XUI9</accession>
<dbReference type="Gene3D" id="3.40.50.150">
    <property type="entry name" value="Vaccinia Virus protein VP39"/>
    <property type="match status" value="1"/>
</dbReference>
<dbReference type="CDD" id="cd02440">
    <property type="entry name" value="AdoMet_MTases"/>
    <property type="match status" value="1"/>
</dbReference>
<dbReference type="InterPro" id="IPR007848">
    <property type="entry name" value="Small_mtfrase_dom"/>
</dbReference>
<dbReference type="AlphaFoldDB" id="A0A3P3XUI9"/>
<organism evidence="5">
    <name type="scientific">uncultured spirochete</name>
    <dbReference type="NCBI Taxonomy" id="156406"/>
    <lineage>
        <taxon>Bacteria</taxon>
        <taxon>Pseudomonadati</taxon>
        <taxon>Spirochaetota</taxon>
        <taxon>Spirochaetia</taxon>
        <taxon>Spirochaetales</taxon>
        <taxon>environmental samples</taxon>
    </lineage>
</organism>
<evidence type="ECO:0000259" key="4">
    <source>
        <dbReference type="Pfam" id="PF05175"/>
    </source>
</evidence>
<keyword evidence="1 5" id="KW-0489">Methyltransferase</keyword>
<dbReference type="PANTHER" id="PTHR47816">
    <property type="entry name" value="RIBOSOMAL RNA SMALL SUBUNIT METHYLTRANSFERASE C"/>
    <property type="match status" value="1"/>
</dbReference>
<dbReference type="SUPFAM" id="SSF53335">
    <property type="entry name" value="S-adenosyl-L-methionine-dependent methyltransferases"/>
    <property type="match status" value="1"/>
</dbReference>
<evidence type="ECO:0000256" key="2">
    <source>
        <dbReference type="ARBA" id="ARBA00022679"/>
    </source>
</evidence>
<keyword evidence="3" id="KW-0949">S-adenosyl-L-methionine</keyword>
<evidence type="ECO:0000256" key="1">
    <source>
        <dbReference type="ARBA" id="ARBA00022603"/>
    </source>
</evidence>
<dbReference type="InterPro" id="IPR046977">
    <property type="entry name" value="RsmC/RlmG"/>
</dbReference>
<sequence length="431" mass="46287">MSHALFSSFDIDAGTRLLLKEIAHEPGIVNAKRLLDAGCGTGIIGVCLAASCPDMDVVMRDRDFRAVSFSARNAARNGLAVELRGLGGARLEPCRKRHFSKIKVAERNAVPMIAEAGLLCEPDGRGPYDVVLSNLPAKAGPLVLAQYFSTVRAELLRDGGIFAFVIVTPLAEQARAWCAEAGFSLRRTVSTKNHMVAIAQVPEGSSTASPGAASGRWFSRYVRSHVEKRIAGALLAWDGIQGLSEFDEPSYATTCALSLARKVFAGLLVRRALVIEPGVGIAPLWVQTVLGPQEIVLKSHDTLALAASSHNLGHAGRHNAVLMLEPFFLQAQLQAGQPSNRPSNAGLEYGGQLAPASTDAIILFLEDIPKFDIAAYYWPLISKVLKRGGAVVITAESTQTERVARQKPSGFSKSPFAEHKKGWDAIAFLRD</sequence>
<reference evidence="5" key="1">
    <citation type="submission" date="2017-02" db="EMBL/GenBank/DDBJ databases">
        <authorList>
            <person name="Regsiter A."/>
            <person name="William W."/>
        </authorList>
    </citation>
    <scope>NUCLEOTIDE SEQUENCE</scope>
    <source>
        <strain evidence="5">BdmA 4</strain>
    </source>
</reference>
<keyword evidence="2 5" id="KW-0808">Transferase</keyword>
<dbReference type="InterPro" id="IPR029063">
    <property type="entry name" value="SAM-dependent_MTases_sf"/>
</dbReference>
<gene>
    <name evidence="5" type="ORF">SPIRO4BDMA_80062</name>
</gene>
<proteinExistence type="predicted"/>
<dbReference type="GO" id="GO:0008757">
    <property type="term" value="F:S-adenosylmethionine-dependent methyltransferase activity"/>
    <property type="evidence" value="ECO:0007669"/>
    <property type="project" value="InterPro"/>
</dbReference>
<evidence type="ECO:0000256" key="3">
    <source>
        <dbReference type="ARBA" id="ARBA00022691"/>
    </source>
</evidence>
<dbReference type="PANTHER" id="PTHR47816:SF4">
    <property type="entry name" value="RIBOSOMAL RNA SMALL SUBUNIT METHYLTRANSFERASE C"/>
    <property type="match status" value="1"/>
</dbReference>
<dbReference type="GO" id="GO:0032259">
    <property type="term" value="P:methylation"/>
    <property type="evidence" value="ECO:0007669"/>
    <property type="project" value="UniProtKB-KW"/>
</dbReference>
<name>A0A3P3XUI9_9SPIR</name>